<dbReference type="Proteomes" id="UP000617634">
    <property type="component" value="Unassembled WGS sequence"/>
</dbReference>
<dbReference type="Gene3D" id="3.40.50.1820">
    <property type="entry name" value="alpha/beta hydrolase"/>
    <property type="match status" value="1"/>
</dbReference>
<dbReference type="InterPro" id="IPR050278">
    <property type="entry name" value="Serine_Prot_S9B/DPPIV"/>
</dbReference>
<evidence type="ECO:0000256" key="1">
    <source>
        <dbReference type="SAM" id="SignalP"/>
    </source>
</evidence>
<comment type="caution">
    <text evidence="4">The sequence shown here is derived from an EMBL/GenBank/DDBJ whole genome shotgun (WGS) entry which is preliminary data.</text>
</comment>
<feature type="domain" description="Dipeptidylpeptidase IV N-terminal" evidence="3">
    <location>
        <begin position="167"/>
        <end position="476"/>
    </location>
</feature>
<reference evidence="4" key="1">
    <citation type="submission" date="2020-11" db="EMBL/GenBank/DDBJ databases">
        <title>Novosphingobium aureum sp. nov., a marine bacterium isolated from sediment of a salt flat.</title>
        <authorList>
            <person name="Yoo Y."/>
            <person name="Kim J.-J."/>
        </authorList>
    </citation>
    <scope>NUCLEOTIDE SEQUENCE</scope>
    <source>
        <strain evidence="4">YJ-S2-02</strain>
    </source>
</reference>
<proteinExistence type="predicted"/>
<protein>
    <submittedName>
        <fullName evidence="4">DPP IV N-terminal domain-containing protein</fullName>
    </submittedName>
</protein>
<dbReference type="GO" id="GO:0008239">
    <property type="term" value="F:dipeptidyl-peptidase activity"/>
    <property type="evidence" value="ECO:0007669"/>
    <property type="project" value="TreeGrafter"/>
</dbReference>
<evidence type="ECO:0000259" key="3">
    <source>
        <dbReference type="Pfam" id="PF00930"/>
    </source>
</evidence>
<dbReference type="InterPro" id="IPR029058">
    <property type="entry name" value="AB_hydrolase_fold"/>
</dbReference>
<organism evidence="4 5">
    <name type="scientific">Novosphingobium aureum</name>
    <dbReference type="NCBI Taxonomy" id="2792964"/>
    <lineage>
        <taxon>Bacteria</taxon>
        <taxon>Pseudomonadati</taxon>
        <taxon>Pseudomonadota</taxon>
        <taxon>Alphaproteobacteria</taxon>
        <taxon>Sphingomonadales</taxon>
        <taxon>Sphingomonadaceae</taxon>
        <taxon>Novosphingobium</taxon>
    </lineage>
</organism>
<dbReference type="Pfam" id="PF00326">
    <property type="entry name" value="Peptidase_S9"/>
    <property type="match status" value="1"/>
</dbReference>
<evidence type="ECO:0000313" key="5">
    <source>
        <dbReference type="Proteomes" id="UP000617634"/>
    </source>
</evidence>
<name>A0A931MK77_9SPHN</name>
<dbReference type="PANTHER" id="PTHR11731">
    <property type="entry name" value="PROTEASE FAMILY S9B,C DIPEPTIDYL-PEPTIDASE IV-RELATED"/>
    <property type="match status" value="1"/>
</dbReference>
<keyword evidence="5" id="KW-1185">Reference proteome</keyword>
<keyword evidence="1" id="KW-0732">Signal</keyword>
<dbReference type="Gene3D" id="2.140.10.30">
    <property type="entry name" value="Dipeptidylpeptidase IV, N-terminal domain"/>
    <property type="match status" value="1"/>
</dbReference>
<dbReference type="Pfam" id="PF00930">
    <property type="entry name" value="DPPIV_N"/>
    <property type="match status" value="1"/>
</dbReference>
<feature type="signal peptide" evidence="1">
    <location>
        <begin position="1"/>
        <end position="32"/>
    </location>
</feature>
<feature type="domain" description="Peptidase S9 prolyl oligopeptidase catalytic" evidence="2">
    <location>
        <begin position="566"/>
        <end position="759"/>
    </location>
</feature>
<dbReference type="GO" id="GO:0006508">
    <property type="term" value="P:proteolysis"/>
    <property type="evidence" value="ECO:0007669"/>
    <property type="project" value="InterPro"/>
</dbReference>
<dbReference type="InterPro" id="IPR001375">
    <property type="entry name" value="Peptidase_S9_cat"/>
</dbReference>
<dbReference type="SUPFAM" id="SSF53474">
    <property type="entry name" value="alpha/beta-Hydrolases"/>
    <property type="match status" value="1"/>
</dbReference>
<dbReference type="InterPro" id="IPR002469">
    <property type="entry name" value="Peptidase_S9B_N"/>
</dbReference>
<evidence type="ECO:0000259" key="2">
    <source>
        <dbReference type="Pfam" id="PF00326"/>
    </source>
</evidence>
<dbReference type="EMBL" id="JADZGI010000001">
    <property type="protein sequence ID" value="MBH0112612.1"/>
    <property type="molecule type" value="Genomic_DNA"/>
</dbReference>
<dbReference type="PANTHER" id="PTHR11731:SF193">
    <property type="entry name" value="DIPEPTIDYL PEPTIDASE 9"/>
    <property type="match status" value="1"/>
</dbReference>
<accession>A0A931MK77</accession>
<dbReference type="RefSeq" id="WP_197162259.1">
    <property type="nucleotide sequence ID" value="NZ_JADZGI010000001.1"/>
</dbReference>
<sequence>MTKSRFLRACLCSAMPLAIAASGMALSTAASAAAPAQTPASGTRVTDQQAPALDFVRVFASPSLNGPSPREVKISPDGRYLTLLRNRDADRERYDLWGYDRESGKWSMLVDSEKLGTGRELSEAEKMQRERQRIGDLKGIVHYAWNEDSRSLLVPVDGDLFLAGLDGSVTRLTDDAGDELNPVLSPGGTYLSYVRDGRLMVGKVGAEQVAVTPEESAETVHWGEAEFVAQEEMFRLTGYWWAPNEKRIAVERYDEAPVGVVTRAAIGADGTRTFAQRYPAAGTDNALVSLYVMKPDGTGRVQVDLGSDPDIYLARVDWSGDGKTLYVQRQNREQTRLDMLAVDPQTGKSSVLFTETAADGAWINLSDSYRFLDDGSLVWWSERDGYGHLYRLADGKWTQLTKGEWVVTGLVGIDAKRGRIYFTGTKDDVLAQQVYAVDLENPGTPERLTETGWANSAVASKDASTLVISRSSSDQPTQSFIADGTGKRLEWVEQNALDADHPYAPYLASHREPSFGTVKAEDGSDLHWMMITPELEPGKTYPVFFEHYGGPHVQTVSKGWLGALPQAIVDKGYIYFRLDNRGSANRGVAFEKQIHQAMGTVEVADQRAGAQYLKSLPFVDGDKIATYGWSYGGFMTLKMLEADQGLYAAGISGAPVTKWELYDTHYTERYMGDPRKVPEAYAASGALGNAEAIADPMLLIHGMADDNVVFENSTALAAKLQNGERAFEMMFYPGHTHSVKGPKISVHVWNTIFNFLERHGVTPDEGSGK</sequence>
<dbReference type="SUPFAM" id="SSF82171">
    <property type="entry name" value="DPP6 N-terminal domain-like"/>
    <property type="match status" value="1"/>
</dbReference>
<feature type="chain" id="PRO_5036888315" evidence="1">
    <location>
        <begin position="33"/>
        <end position="769"/>
    </location>
</feature>
<dbReference type="GO" id="GO:0008236">
    <property type="term" value="F:serine-type peptidase activity"/>
    <property type="evidence" value="ECO:0007669"/>
    <property type="project" value="InterPro"/>
</dbReference>
<dbReference type="AlphaFoldDB" id="A0A931MK77"/>
<evidence type="ECO:0000313" key="4">
    <source>
        <dbReference type="EMBL" id="MBH0112612.1"/>
    </source>
</evidence>
<gene>
    <name evidence="4" type="ORF">I5E68_06555</name>
</gene>